<comment type="caution">
    <text evidence="1">The sequence shown here is derived from an EMBL/GenBank/DDBJ whole genome shotgun (WGS) entry which is preliminary data.</text>
</comment>
<sequence length="87" mass="9890">MNEENTALFDRIFTLELQVGFLLPKIIKAMDALGKNNAVSDYLIAEMEHLIKEIPKTDARDDKRFLRAAENALSTVKRSLDAPQDQE</sequence>
<accession>A0A8E0FH77</accession>
<dbReference type="EMBL" id="AEZJ02000049">
    <property type="protein sequence ID" value="EIG90069.1"/>
    <property type="molecule type" value="Genomic_DNA"/>
</dbReference>
<name>A0A8E0FH77_ECOLX</name>
<proteinExistence type="predicted"/>
<dbReference type="RefSeq" id="WP_001001501.1">
    <property type="nucleotide sequence ID" value="NZ_AEZJ02000049.1"/>
</dbReference>
<evidence type="ECO:0000313" key="1">
    <source>
        <dbReference type="EMBL" id="EIG90069.1"/>
    </source>
</evidence>
<evidence type="ECO:0000313" key="2">
    <source>
        <dbReference type="Proteomes" id="UP000004454"/>
    </source>
</evidence>
<dbReference type="AlphaFoldDB" id="A0A8E0FH77"/>
<protein>
    <submittedName>
        <fullName evidence="1">Uncharacterized protein</fullName>
    </submittedName>
</protein>
<gene>
    <name evidence="1" type="ORF">EC970246_0443</name>
</gene>
<organism evidence="1 2">
    <name type="scientific">Escherichia coli 97.0246</name>
    <dbReference type="NCBI Taxonomy" id="869670"/>
    <lineage>
        <taxon>Bacteria</taxon>
        <taxon>Pseudomonadati</taxon>
        <taxon>Pseudomonadota</taxon>
        <taxon>Gammaproteobacteria</taxon>
        <taxon>Enterobacterales</taxon>
        <taxon>Enterobacteriaceae</taxon>
        <taxon>Escherichia</taxon>
    </lineage>
</organism>
<reference evidence="1 2" key="1">
    <citation type="submission" date="2011-12" db="EMBL/GenBank/DDBJ databases">
        <authorList>
            <person name="Brinkac L."/>
            <person name="Radune D."/>
            <person name="Sanka R."/>
            <person name="Selengut J."/>
            <person name="DebRoy C."/>
            <person name="Feng P."/>
            <person name="Fratamico P.M."/>
            <person name="Kapur V."/>
            <person name="Kariyawasam S."/>
            <person name="Losada L."/>
            <person name="Nierman W.C."/>
            <person name="Nelson K."/>
        </authorList>
    </citation>
    <scope>NUCLEOTIDE SEQUENCE [LARGE SCALE GENOMIC DNA]</scope>
    <source>
        <strain evidence="1 2">97.0246</strain>
    </source>
</reference>
<dbReference type="Proteomes" id="UP000004454">
    <property type="component" value="Unassembled WGS sequence"/>
</dbReference>